<dbReference type="GO" id="GO:0051287">
    <property type="term" value="F:NAD binding"/>
    <property type="evidence" value="ECO:0007669"/>
    <property type="project" value="InterPro"/>
</dbReference>
<dbReference type="GO" id="GO:0042823">
    <property type="term" value="P:pyridoxal phosphate biosynthetic process"/>
    <property type="evidence" value="ECO:0007669"/>
    <property type="project" value="UniProtKB-UniRule"/>
</dbReference>
<keyword evidence="9 10" id="KW-0170">Cobalt</keyword>
<sequence length="314" mass="34889">MPKIAISIGDVNGIGLEIAIRAHKEVSKYCQPLYCVHKEVLYQASQLLNLPLALDMQCVGDFEYQGDNLIEPGCVSAKSGDYSYKSFMQALKLTQNAETAALVTLPIHKKAWQEAGVKFVGHTDALSSYFEKEAIMMLGCKELFVALFTDHIALREVAQRIDRVRLVGFLLDFARALDLKQPCCVLGLNPHCGDGGIMGDEDEVIRQAIKEANHILNKELFLGPYPPDSAFSPFNRSKFAYYVSMYHDVGLAPLKALYFEQSINVSLNLPILRTSVDHGVAFDKAYKGGNLSIQSYLNALHYAITHINSKHINC</sequence>
<comment type="catalytic activity">
    <reaction evidence="10">
        <text>4-(phosphooxy)-L-threonine + NAD(+) = 3-amino-2-oxopropyl phosphate + CO2 + NADH</text>
        <dbReference type="Rhea" id="RHEA:32275"/>
        <dbReference type="ChEBI" id="CHEBI:16526"/>
        <dbReference type="ChEBI" id="CHEBI:57279"/>
        <dbReference type="ChEBI" id="CHEBI:57540"/>
        <dbReference type="ChEBI" id="CHEBI:57945"/>
        <dbReference type="ChEBI" id="CHEBI:58452"/>
        <dbReference type="EC" id="1.1.1.262"/>
    </reaction>
</comment>
<evidence type="ECO:0000313" key="11">
    <source>
        <dbReference type="EMBL" id="RDU61097.1"/>
    </source>
</evidence>
<dbReference type="OrthoDB" id="9801783at2"/>
<keyword evidence="3 10" id="KW-0862">Zinc</keyword>
<dbReference type="GO" id="GO:0008615">
    <property type="term" value="P:pyridoxine biosynthetic process"/>
    <property type="evidence" value="ECO:0007669"/>
    <property type="project" value="UniProtKB-UniRule"/>
</dbReference>
<keyword evidence="12" id="KW-1185">Reference proteome</keyword>
<dbReference type="EMBL" id="NXLR01000001">
    <property type="protein sequence ID" value="RDU61097.1"/>
    <property type="molecule type" value="Genomic_DNA"/>
</dbReference>
<proteinExistence type="inferred from homology"/>
<comment type="miscellaneous">
    <text evidence="10">The active site is located at the dimer interface.</text>
</comment>
<evidence type="ECO:0000313" key="12">
    <source>
        <dbReference type="Proteomes" id="UP000256599"/>
    </source>
</evidence>
<comment type="subcellular location">
    <subcellularLocation>
        <location evidence="10">Cytoplasm</location>
    </subcellularLocation>
</comment>
<comment type="subunit">
    <text evidence="10">Homodimer.</text>
</comment>
<dbReference type="EC" id="1.1.1.262" evidence="10"/>
<feature type="binding site" evidence="10">
    <location>
        <position position="191"/>
    </location>
    <ligand>
        <name>a divalent metal cation</name>
        <dbReference type="ChEBI" id="CHEBI:60240"/>
        <note>ligand shared between dimeric partners</note>
    </ligand>
</feature>
<feature type="binding site" evidence="10">
    <location>
        <position position="123"/>
    </location>
    <ligand>
        <name>substrate</name>
    </ligand>
</feature>
<keyword evidence="5 10" id="KW-0521">NADP</keyword>
<dbReference type="GO" id="GO:0050897">
    <property type="term" value="F:cobalt ion binding"/>
    <property type="evidence" value="ECO:0007669"/>
    <property type="project" value="UniProtKB-UniRule"/>
</dbReference>
<keyword evidence="6 10" id="KW-0560">Oxidoreductase</keyword>
<dbReference type="InterPro" id="IPR037539">
    <property type="entry name" value="PdxA_epsilonprot"/>
</dbReference>
<dbReference type="PANTHER" id="PTHR30004">
    <property type="entry name" value="4-HYDROXYTHREONINE-4-PHOSPHATE DEHYDROGENASE"/>
    <property type="match status" value="1"/>
</dbReference>
<dbReference type="AlphaFoldDB" id="A0A3D8I7K8"/>
<keyword evidence="1 10" id="KW-0963">Cytoplasm</keyword>
<dbReference type="NCBIfam" id="NF003040">
    <property type="entry name" value="PRK03946.1"/>
    <property type="match status" value="1"/>
</dbReference>
<evidence type="ECO:0000256" key="8">
    <source>
        <dbReference type="ARBA" id="ARBA00023096"/>
    </source>
</evidence>
<dbReference type="PANTHER" id="PTHR30004:SF6">
    <property type="entry name" value="D-THREONATE 4-PHOSPHATE DEHYDROGENASE"/>
    <property type="match status" value="1"/>
</dbReference>
<dbReference type="GO" id="GO:0008270">
    <property type="term" value="F:zinc ion binding"/>
    <property type="evidence" value="ECO:0007669"/>
    <property type="project" value="UniProtKB-UniRule"/>
</dbReference>
<dbReference type="GO" id="GO:0050570">
    <property type="term" value="F:4-hydroxythreonine-4-phosphate dehydrogenase activity"/>
    <property type="evidence" value="ECO:0007669"/>
    <property type="project" value="UniProtKB-UniRule"/>
</dbReference>
<keyword evidence="4 10" id="KW-0460">Magnesium</keyword>
<evidence type="ECO:0000256" key="4">
    <source>
        <dbReference type="ARBA" id="ARBA00022842"/>
    </source>
</evidence>
<keyword evidence="7 10" id="KW-0520">NAD</keyword>
<gene>
    <name evidence="10 11" type="primary">pdxA</name>
    <name evidence="11" type="ORF">CQA63_00910</name>
</gene>
<evidence type="ECO:0000256" key="10">
    <source>
        <dbReference type="HAMAP-Rule" id="MF_02086"/>
    </source>
</evidence>
<dbReference type="SUPFAM" id="SSF53659">
    <property type="entry name" value="Isocitrate/Isopropylmalate dehydrogenase-like"/>
    <property type="match status" value="1"/>
</dbReference>
<feature type="binding site" evidence="10">
    <location>
        <position position="273"/>
    </location>
    <ligand>
        <name>substrate</name>
    </ligand>
</feature>
<comment type="similarity">
    <text evidence="10">Belongs to the PdxA family.</text>
</comment>
<dbReference type="Proteomes" id="UP000256599">
    <property type="component" value="Unassembled WGS sequence"/>
</dbReference>
<comment type="function">
    <text evidence="10">Catalyzes the NAD(P)-dependent oxidation of 4-(phosphooxy)-L-threonine (HTP) into 2-amino-3-oxo-4-(phosphooxy)butyric acid which spontaneously decarboxylates to form 3-amino-2-oxopropyl phosphate (AHAP).</text>
</comment>
<comment type="caution">
    <text evidence="11">The sequence shown here is derived from an EMBL/GenBank/DDBJ whole genome shotgun (WGS) entry which is preliminary data.</text>
</comment>
<dbReference type="NCBIfam" id="TIGR00557">
    <property type="entry name" value="pdxA"/>
    <property type="match status" value="1"/>
</dbReference>
<feature type="binding site" evidence="10">
    <location>
        <position position="151"/>
    </location>
    <ligand>
        <name>a divalent metal cation</name>
        <dbReference type="ChEBI" id="CHEBI:60240"/>
        <note>ligand shared between dimeric partners</note>
    </ligand>
</feature>
<protein>
    <recommendedName>
        <fullName evidence="10">4-hydroxythreonine-4-phosphate dehydrogenase</fullName>
        <ecNumber evidence="10">1.1.1.262</ecNumber>
    </recommendedName>
    <alternativeName>
        <fullName evidence="10">4-(phosphohydroxy)-L-threonine dehydrogenase</fullName>
    </alternativeName>
</protein>
<feature type="binding site" evidence="10">
    <location>
        <position position="247"/>
    </location>
    <ligand>
        <name>a divalent metal cation</name>
        <dbReference type="ChEBI" id="CHEBI:60240"/>
        <note>ligand shared between dimeric partners</note>
    </ligand>
</feature>
<evidence type="ECO:0000256" key="2">
    <source>
        <dbReference type="ARBA" id="ARBA00022723"/>
    </source>
</evidence>
<organism evidence="11 12">
    <name type="scientific">Helicobacter marmotae</name>
    <dbReference type="NCBI Taxonomy" id="152490"/>
    <lineage>
        <taxon>Bacteria</taxon>
        <taxon>Pseudomonadati</taxon>
        <taxon>Campylobacterota</taxon>
        <taxon>Epsilonproteobacteria</taxon>
        <taxon>Campylobacterales</taxon>
        <taxon>Helicobacteraceae</taxon>
        <taxon>Helicobacter</taxon>
    </lineage>
</organism>
<reference evidence="11 12" key="1">
    <citation type="submission" date="2018-04" db="EMBL/GenBank/DDBJ databases">
        <title>Novel Campyloabacter and Helicobacter Species and Strains.</title>
        <authorList>
            <person name="Mannion A.J."/>
            <person name="Shen Z."/>
            <person name="Fox J.G."/>
        </authorList>
    </citation>
    <scope>NUCLEOTIDE SEQUENCE [LARGE SCALE GENOMIC DNA]</scope>
    <source>
        <strain evidence="11 12">MIT 98-6070</strain>
    </source>
</reference>
<evidence type="ECO:0000256" key="9">
    <source>
        <dbReference type="ARBA" id="ARBA00023285"/>
    </source>
</evidence>
<dbReference type="InterPro" id="IPR005255">
    <property type="entry name" value="PdxA_fam"/>
</dbReference>
<dbReference type="Pfam" id="PF04166">
    <property type="entry name" value="PdxA"/>
    <property type="match status" value="1"/>
</dbReference>
<dbReference type="UniPathway" id="UPA00244">
    <property type="reaction ID" value="UER00312"/>
</dbReference>
<evidence type="ECO:0000256" key="7">
    <source>
        <dbReference type="ARBA" id="ARBA00023027"/>
    </source>
</evidence>
<evidence type="ECO:0000256" key="1">
    <source>
        <dbReference type="ARBA" id="ARBA00022490"/>
    </source>
</evidence>
<feature type="binding site" evidence="10">
    <location>
        <position position="122"/>
    </location>
    <ligand>
        <name>substrate</name>
    </ligand>
</feature>
<feature type="binding site" evidence="10">
    <location>
        <position position="255"/>
    </location>
    <ligand>
        <name>substrate</name>
    </ligand>
</feature>
<keyword evidence="2 10" id="KW-0479">Metal-binding</keyword>
<evidence type="ECO:0000256" key="6">
    <source>
        <dbReference type="ARBA" id="ARBA00023002"/>
    </source>
</evidence>
<dbReference type="GO" id="GO:0005737">
    <property type="term" value="C:cytoplasm"/>
    <property type="evidence" value="ECO:0007669"/>
    <property type="project" value="UniProtKB-SubCell"/>
</dbReference>
<dbReference type="HAMAP" id="MF_02086">
    <property type="entry name" value="PdxA_Epsilonprot"/>
    <property type="match status" value="1"/>
</dbReference>
<comment type="cofactor">
    <cofactor evidence="10">
        <name>Zn(2+)</name>
        <dbReference type="ChEBI" id="CHEBI:29105"/>
    </cofactor>
    <cofactor evidence="10">
        <name>Mg(2+)</name>
        <dbReference type="ChEBI" id="CHEBI:18420"/>
    </cofactor>
    <cofactor evidence="10">
        <name>Co(2+)</name>
        <dbReference type="ChEBI" id="CHEBI:48828"/>
    </cofactor>
</comment>
<accession>A0A3D8I7K8</accession>
<dbReference type="GO" id="GO:0000287">
    <property type="term" value="F:magnesium ion binding"/>
    <property type="evidence" value="ECO:0007669"/>
    <property type="project" value="UniProtKB-UniRule"/>
</dbReference>
<evidence type="ECO:0000256" key="5">
    <source>
        <dbReference type="ARBA" id="ARBA00022857"/>
    </source>
</evidence>
<name>A0A3D8I7K8_9HELI</name>
<dbReference type="Gene3D" id="3.40.718.10">
    <property type="entry name" value="Isopropylmalate Dehydrogenase"/>
    <property type="match status" value="1"/>
</dbReference>
<feature type="binding site" evidence="10">
    <location>
        <position position="264"/>
    </location>
    <ligand>
        <name>substrate</name>
    </ligand>
</feature>
<keyword evidence="8 10" id="KW-0664">Pyridoxine biosynthesis</keyword>
<evidence type="ECO:0000256" key="3">
    <source>
        <dbReference type="ARBA" id="ARBA00022833"/>
    </source>
</evidence>
<dbReference type="RefSeq" id="WP_104699165.1">
    <property type="nucleotide sequence ID" value="NZ_FZPP01000003.1"/>
</dbReference>
<comment type="pathway">
    <text evidence="10">Cofactor biosynthesis; pyridoxine 5'-phosphate biosynthesis; pyridoxine 5'-phosphate from D-erythrose 4-phosphate: step 4/5.</text>
</comment>